<dbReference type="PANTHER" id="PTHR34831">
    <property type="entry name" value="MIGRATION AND INVASION-INHIBITORY PROTEIN"/>
    <property type="match status" value="1"/>
</dbReference>
<evidence type="ECO:0000313" key="2">
    <source>
        <dbReference type="Proteomes" id="UP001166093"/>
    </source>
</evidence>
<dbReference type="Proteomes" id="UP001166093">
    <property type="component" value="Unassembled WGS sequence"/>
</dbReference>
<reference evidence="1" key="1">
    <citation type="journal article" date="2021" name="Cell">
        <title>Tracing the genetic footprints of vertebrate landing in non-teleost ray-finned fishes.</title>
        <authorList>
            <person name="Bi X."/>
            <person name="Wang K."/>
            <person name="Yang L."/>
            <person name="Pan H."/>
            <person name="Jiang H."/>
            <person name="Wei Q."/>
            <person name="Fang M."/>
            <person name="Yu H."/>
            <person name="Zhu C."/>
            <person name="Cai Y."/>
            <person name="He Y."/>
            <person name="Gan X."/>
            <person name="Zeng H."/>
            <person name="Yu D."/>
            <person name="Zhu Y."/>
            <person name="Jiang H."/>
            <person name="Qiu Q."/>
            <person name="Yang H."/>
            <person name="Zhang Y.E."/>
            <person name="Wang W."/>
            <person name="Zhu M."/>
            <person name="He S."/>
            <person name="Zhang G."/>
        </authorList>
    </citation>
    <scope>NUCLEOTIDE SEQUENCE</scope>
    <source>
        <strain evidence="1">Pddl_001</strain>
    </source>
</reference>
<sequence length="220" mass="24922">DWIAGVLDADSSLSEKSEPFFTELRDFRQVNREECVHKEYMEVTPERSRTRPGARLHPVSIRVTPERSRTRPGARLHPVSIRVTPERSRTRPGARLHPEPAFIRVSIPRSTLLPAYRYKAHRRKSFDPSDSLALPSHCLSGWSSTAPPAAPSMNSLDLKTSVKPETAGSDCSLSRVMGGAHTDQLLDLSRSARYHFQRLDQDQNQELRRSKPHSTAYPVY</sequence>
<evidence type="ECO:0000313" key="1">
    <source>
        <dbReference type="EMBL" id="MBN3271389.1"/>
    </source>
</evidence>
<organism evidence="1 2">
    <name type="scientific">Polyodon spathula</name>
    <name type="common">North American paddlefish</name>
    <name type="synonym">Squalus spathula</name>
    <dbReference type="NCBI Taxonomy" id="7913"/>
    <lineage>
        <taxon>Eukaryota</taxon>
        <taxon>Metazoa</taxon>
        <taxon>Chordata</taxon>
        <taxon>Craniata</taxon>
        <taxon>Vertebrata</taxon>
        <taxon>Euteleostomi</taxon>
        <taxon>Actinopterygii</taxon>
        <taxon>Chondrostei</taxon>
        <taxon>Acipenseriformes</taxon>
        <taxon>Polyodontidae</taxon>
        <taxon>Polyodon</taxon>
    </lineage>
</organism>
<gene>
    <name evidence="1" type="primary">Miip_0</name>
    <name evidence="1" type="ORF">GTO93_0001493</name>
</gene>
<protein>
    <submittedName>
        <fullName evidence="1">MIIP protein</fullName>
    </submittedName>
</protein>
<dbReference type="PANTHER" id="PTHR34831:SF1">
    <property type="entry name" value="MIGRATION AND INVASION-INHIBITORY PROTEIN"/>
    <property type="match status" value="1"/>
</dbReference>
<feature type="non-terminal residue" evidence="1">
    <location>
        <position position="220"/>
    </location>
</feature>
<dbReference type="EMBL" id="JAAWVQ010010204">
    <property type="protein sequence ID" value="MBN3271389.1"/>
    <property type="molecule type" value="Genomic_DNA"/>
</dbReference>
<dbReference type="Pfam" id="PF15734">
    <property type="entry name" value="MIIP"/>
    <property type="match status" value="1"/>
</dbReference>
<accession>A0ABS2XAX4</accession>
<name>A0ABS2XAX4_POLSP</name>
<dbReference type="InterPro" id="IPR031466">
    <property type="entry name" value="MIIP"/>
</dbReference>
<comment type="caution">
    <text evidence="1">The sequence shown here is derived from an EMBL/GenBank/DDBJ whole genome shotgun (WGS) entry which is preliminary data.</text>
</comment>
<feature type="non-terminal residue" evidence="1">
    <location>
        <position position="1"/>
    </location>
</feature>
<keyword evidence="2" id="KW-1185">Reference proteome</keyword>
<proteinExistence type="predicted"/>